<dbReference type="SUPFAM" id="SSF52266">
    <property type="entry name" value="SGNH hydrolase"/>
    <property type="match status" value="1"/>
</dbReference>
<feature type="domain" description="SGNH hydrolase-type esterase" evidence="2">
    <location>
        <begin position="38"/>
        <end position="259"/>
    </location>
</feature>
<dbReference type="GO" id="GO:0016787">
    <property type="term" value="F:hydrolase activity"/>
    <property type="evidence" value="ECO:0007669"/>
    <property type="project" value="UniProtKB-KW"/>
</dbReference>
<keyword evidence="1" id="KW-0732">Signal</keyword>
<reference evidence="3 4" key="1">
    <citation type="submission" date="2023-12" db="EMBL/GenBank/DDBJ databases">
        <title>Gut-associated functions are favored during microbiome assembly across C. elegans life.</title>
        <authorList>
            <person name="Zimmermann J."/>
        </authorList>
    </citation>
    <scope>NUCLEOTIDE SEQUENCE [LARGE SCALE GENOMIC DNA]</scope>
    <source>
        <strain evidence="3 4">JUb134</strain>
    </source>
</reference>
<dbReference type="EMBL" id="JBBGZA010000001">
    <property type="protein sequence ID" value="MEJ5094476.1"/>
    <property type="molecule type" value="Genomic_DNA"/>
</dbReference>
<dbReference type="Pfam" id="PF13472">
    <property type="entry name" value="Lipase_GDSL_2"/>
    <property type="match status" value="1"/>
</dbReference>
<evidence type="ECO:0000259" key="2">
    <source>
        <dbReference type="Pfam" id="PF13472"/>
    </source>
</evidence>
<evidence type="ECO:0000313" key="4">
    <source>
        <dbReference type="Proteomes" id="UP001380365"/>
    </source>
</evidence>
<dbReference type="PANTHER" id="PTHR37981">
    <property type="entry name" value="LIPASE 2"/>
    <property type="match status" value="1"/>
</dbReference>
<protein>
    <submittedName>
        <fullName evidence="3">SGNH/GDSL hydrolase family protein</fullName>
        <ecNumber evidence="3">3.1.-.-</ecNumber>
    </submittedName>
</protein>
<proteinExistence type="predicted"/>
<organism evidence="3 4">
    <name type="scientific">Sphingomonas molluscorum</name>
    <dbReference type="NCBI Taxonomy" id="418184"/>
    <lineage>
        <taxon>Bacteria</taxon>
        <taxon>Pseudomonadati</taxon>
        <taxon>Pseudomonadota</taxon>
        <taxon>Alphaproteobacteria</taxon>
        <taxon>Sphingomonadales</taxon>
        <taxon>Sphingomonadaceae</taxon>
        <taxon>Sphingomonas</taxon>
    </lineage>
</organism>
<gene>
    <name evidence="3" type="ORF">WH159_07970</name>
</gene>
<name>A0ABU8Q406_9SPHN</name>
<accession>A0ABU8Q406</accession>
<dbReference type="InterPro" id="IPR013830">
    <property type="entry name" value="SGNH_hydro"/>
</dbReference>
<evidence type="ECO:0000256" key="1">
    <source>
        <dbReference type="SAM" id="SignalP"/>
    </source>
</evidence>
<dbReference type="RefSeq" id="WP_132882710.1">
    <property type="nucleotide sequence ID" value="NZ_JBBGZA010000001.1"/>
</dbReference>
<dbReference type="Gene3D" id="3.40.50.1110">
    <property type="entry name" value="SGNH hydrolase"/>
    <property type="match status" value="1"/>
</dbReference>
<dbReference type="EC" id="3.1.-.-" evidence="3"/>
<sequence>MRRSINRWLGCALPLAALAGCAHAPVPPALGAGARYVAMGSSFAAGPGIPEPVATPAARCGRSTNNYAHQFARMRGLTLVDVTCSGATTAHILGSWNELAAQLDALTPDTALVTVTIGGNDVNYVGSLMNASAGREMQPPTEQAWTRLAQSFDRIAAEVHRRAPRARLVFVDYLSLLPDGQPCAGTPVSPEQAELLRRTAGRLEEATAAAASRAGAGLIRASALSREHDVCDAEPWTSGYAAEGKGPVPYHPNRDGMRAIAEALDASLPR</sequence>
<comment type="caution">
    <text evidence="3">The sequence shown here is derived from an EMBL/GenBank/DDBJ whole genome shotgun (WGS) entry which is preliminary data.</text>
</comment>
<dbReference type="PROSITE" id="PS51257">
    <property type="entry name" value="PROKAR_LIPOPROTEIN"/>
    <property type="match status" value="1"/>
</dbReference>
<keyword evidence="4" id="KW-1185">Reference proteome</keyword>
<dbReference type="InterPro" id="IPR036514">
    <property type="entry name" value="SGNH_hydro_sf"/>
</dbReference>
<feature type="signal peptide" evidence="1">
    <location>
        <begin position="1"/>
        <end position="24"/>
    </location>
</feature>
<evidence type="ECO:0000313" key="3">
    <source>
        <dbReference type="EMBL" id="MEJ5094476.1"/>
    </source>
</evidence>
<dbReference type="InterPro" id="IPR037460">
    <property type="entry name" value="SEST-like"/>
</dbReference>
<dbReference type="PANTHER" id="PTHR37981:SF1">
    <property type="entry name" value="SGNH HYDROLASE-TYPE ESTERASE DOMAIN-CONTAINING PROTEIN"/>
    <property type="match status" value="1"/>
</dbReference>
<keyword evidence="3" id="KW-0378">Hydrolase</keyword>
<feature type="chain" id="PRO_5046081068" evidence="1">
    <location>
        <begin position="25"/>
        <end position="270"/>
    </location>
</feature>
<dbReference type="Proteomes" id="UP001380365">
    <property type="component" value="Unassembled WGS sequence"/>
</dbReference>
<dbReference type="CDD" id="cd01823">
    <property type="entry name" value="SEST_like"/>
    <property type="match status" value="1"/>
</dbReference>